<gene>
    <name evidence="3" type="ORF">HERILL_LOCUS7777</name>
</gene>
<proteinExistence type="predicted"/>
<keyword evidence="1" id="KW-0808">Transferase</keyword>
<keyword evidence="2" id="KW-1133">Transmembrane helix</keyword>
<keyword evidence="4" id="KW-1185">Reference proteome</keyword>
<organism evidence="3 4">
    <name type="scientific">Hermetia illucens</name>
    <name type="common">Black soldier fly</name>
    <dbReference type="NCBI Taxonomy" id="343691"/>
    <lineage>
        <taxon>Eukaryota</taxon>
        <taxon>Metazoa</taxon>
        <taxon>Ecdysozoa</taxon>
        <taxon>Arthropoda</taxon>
        <taxon>Hexapoda</taxon>
        <taxon>Insecta</taxon>
        <taxon>Pterygota</taxon>
        <taxon>Neoptera</taxon>
        <taxon>Endopterygota</taxon>
        <taxon>Diptera</taxon>
        <taxon>Brachycera</taxon>
        <taxon>Stratiomyomorpha</taxon>
        <taxon>Stratiomyidae</taxon>
        <taxon>Hermetiinae</taxon>
        <taxon>Hermetia</taxon>
    </lineage>
</organism>
<evidence type="ECO:0000256" key="2">
    <source>
        <dbReference type="SAM" id="Phobius"/>
    </source>
</evidence>
<reference evidence="3 4" key="1">
    <citation type="submission" date="2020-11" db="EMBL/GenBank/DDBJ databases">
        <authorList>
            <person name="Wallbank WR R."/>
            <person name="Pardo Diaz C."/>
            <person name="Kozak K."/>
            <person name="Martin S."/>
            <person name="Jiggins C."/>
            <person name="Moest M."/>
            <person name="Warren A I."/>
            <person name="Generalovic N T."/>
            <person name="Byers J.R.P. K."/>
            <person name="Montejo-Kovacevich G."/>
            <person name="Yen C E."/>
        </authorList>
    </citation>
    <scope>NUCLEOTIDE SEQUENCE [LARGE SCALE GENOMIC DNA]</scope>
</reference>
<dbReference type="OrthoDB" id="41532at2759"/>
<feature type="transmembrane region" description="Helical" evidence="2">
    <location>
        <begin position="67"/>
        <end position="85"/>
    </location>
</feature>
<dbReference type="InterPro" id="IPR050769">
    <property type="entry name" value="NAT_camello-type"/>
</dbReference>
<name>A0A7R8YTY4_HERIL</name>
<dbReference type="GO" id="GO:0008080">
    <property type="term" value="F:N-acetyltransferase activity"/>
    <property type="evidence" value="ECO:0007669"/>
    <property type="project" value="InterPro"/>
</dbReference>
<sequence>MSSFIVIRPKRKEDDLKCEELMRNYVMSFAWKTFLSCIFKEITIEAIIISWAVLFIFFGVPIAYCTLSIPACLLVVLMIVYALCLMKASECCKIRCKEIWVAEAYEPLLDFNSSKDRTYLIFYDHSPYDAVYENKFRKTIAGVIGLDTHNALYKSGFITGLAVAPNYKFNVVAEALITQAMKTSCEYKYINLESVTNVWQETERDTYYKLGFATRQIYHKPIHGTSMNVQKCQLGLNVAEWKSSQANAIGNGWQ</sequence>
<dbReference type="OMA" id="TYFSFYA"/>
<dbReference type="InterPro" id="IPR016181">
    <property type="entry name" value="Acyl_CoA_acyltransferase"/>
</dbReference>
<dbReference type="PANTHER" id="PTHR13947:SF37">
    <property type="entry name" value="LD18367P"/>
    <property type="match status" value="1"/>
</dbReference>
<dbReference type="PANTHER" id="PTHR13947">
    <property type="entry name" value="GNAT FAMILY N-ACETYLTRANSFERASE"/>
    <property type="match status" value="1"/>
</dbReference>
<evidence type="ECO:0000256" key="1">
    <source>
        <dbReference type="ARBA" id="ARBA00022679"/>
    </source>
</evidence>
<dbReference type="SUPFAM" id="SSF55729">
    <property type="entry name" value="Acyl-CoA N-acyltransferases (Nat)"/>
    <property type="match status" value="1"/>
</dbReference>
<dbReference type="InParanoid" id="A0A7R8YTY4"/>
<evidence type="ECO:0000313" key="4">
    <source>
        <dbReference type="Proteomes" id="UP000594454"/>
    </source>
</evidence>
<feature type="transmembrane region" description="Helical" evidence="2">
    <location>
        <begin position="42"/>
        <end position="61"/>
    </location>
</feature>
<dbReference type="Gene3D" id="3.40.630.30">
    <property type="match status" value="1"/>
</dbReference>
<protein>
    <recommendedName>
        <fullName evidence="5">N-acetyltransferase domain-containing protein</fullName>
    </recommendedName>
</protein>
<evidence type="ECO:0008006" key="5">
    <source>
        <dbReference type="Google" id="ProtNLM"/>
    </source>
</evidence>
<dbReference type="AlphaFoldDB" id="A0A7R8YTY4"/>
<evidence type="ECO:0000313" key="3">
    <source>
        <dbReference type="EMBL" id="CAD7084904.1"/>
    </source>
</evidence>
<dbReference type="EMBL" id="LR899011">
    <property type="protein sequence ID" value="CAD7084904.1"/>
    <property type="molecule type" value="Genomic_DNA"/>
</dbReference>
<accession>A0A7R8YTY4</accession>
<keyword evidence="2" id="KW-0472">Membrane</keyword>
<dbReference type="Proteomes" id="UP000594454">
    <property type="component" value="Chromosome 3"/>
</dbReference>
<keyword evidence="2" id="KW-0812">Transmembrane</keyword>